<dbReference type="Proteomes" id="UP000190312">
    <property type="component" value="Unassembled WGS sequence"/>
</dbReference>
<accession>A0A1S9DUY8</accession>
<evidence type="ECO:0000313" key="6">
    <source>
        <dbReference type="Proteomes" id="UP000190312"/>
    </source>
</evidence>
<name>A0A1S9DUY8_ASPOZ</name>
<dbReference type="OrthoDB" id="5229455at2759"/>
<dbReference type="GO" id="GO:0045944">
    <property type="term" value="P:positive regulation of transcription by RNA polymerase II"/>
    <property type="evidence" value="ECO:0007669"/>
    <property type="project" value="TreeGrafter"/>
</dbReference>
<feature type="compositionally biased region" description="Basic and acidic residues" evidence="3">
    <location>
        <begin position="764"/>
        <end position="779"/>
    </location>
</feature>
<dbReference type="InterPro" id="IPR021858">
    <property type="entry name" value="Fun_TF"/>
</dbReference>
<feature type="transmembrane region" description="Helical" evidence="4">
    <location>
        <begin position="841"/>
        <end position="866"/>
    </location>
</feature>
<feature type="compositionally biased region" description="Polar residues" evidence="3">
    <location>
        <begin position="135"/>
        <end position="151"/>
    </location>
</feature>
<dbReference type="PANTHER" id="PTHR37534:SF43">
    <property type="entry name" value="FINGER DOMAIN PROTEIN, PUTATIVE (AFU_ORTHOLOGUE AFUA_1G01850)-RELATED"/>
    <property type="match status" value="1"/>
</dbReference>
<proteinExistence type="predicted"/>
<dbReference type="GO" id="GO:0000976">
    <property type="term" value="F:transcription cis-regulatory region binding"/>
    <property type="evidence" value="ECO:0007669"/>
    <property type="project" value="TreeGrafter"/>
</dbReference>
<feature type="compositionally biased region" description="Polar residues" evidence="3">
    <location>
        <begin position="93"/>
        <end position="112"/>
    </location>
</feature>
<evidence type="ECO:0000256" key="4">
    <source>
        <dbReference type="SAM" id="Phobius"/>
    </source>
</evidence>
<feature type="compositionally biased region" description="Polar residues" evidence="3">
    <location>
        <begin position="65"/>
        <end position="76"/>
    </location>
</feature>
<feature type="region of interest" description="Disordered" evidence="3">
    <location>
        <begin position="758"/>
        <end position="779"/>
    </location>
</feature>
<dbReference type="VEuPathDB" id="FungiDB:AO090005000907"/>
<evidence type="ECO:0000256" key="2">
    <source>
        <dbReference type="ARBA" id="ARBA00023242"/>
    </source>
</evidence>
<feature type="compositionally biased region" description="Low complexity" evidence="3">
    <location>
        <begin position="115"/>
        <end position="126"/>
    </location>
</feature>
<sequence length="1276" mass="141557">MSPSSPGKDAAASWSGLSPNMATVVSREAVPSYPSSISHSLDDFSYPSPADTGSSIGSLAPFTFSPVTISQPSSFLRHSADVPEQPLGHPSPRQGSTPDQGYPHSQYSSPTDAVSAYATYQSQSSSDPHEGMSPLSKSPQHFASPSVTQDAESMPGGVASSTEDFFNKIMNSPVLSENRPQVHAGEPLVTGDLRPLGIGHEVDVPGGISSAERKWHAYLTSVTDNYGLDCGRPDLDLNKNDDHSAIDINYALDLINTQIESSAASNNRQGDSSSTDSQQNSLDGVKFAYYASPVPINIPRYLSPLPSTLVQTPINLMYFHHFINHTARMLVPHDCSDNPFVSVLPSMAIGDSNLLNLMLAYSASHRARYLEHPEPANRIAHWVSNVFPALRVALEDPHEKVTDNHLATAIMLLSLKIISPSTFEVPIPWQSHLKLARELFLARREQMAYPGNRIGPFLARWLGYLDIMGTLSCRHTEPPLSEYYSLISTCCSAEGLDEYCVDCFSGFTPRTGLFLTKLGKLVHQCDNERFDEMGIWISGWRPSASIILEAQELINELELLRTRAHASSRHFRESGATDIIASDKTFYYAGLLHLHRRVLGTSPFSTPVKEALDGLREALAQIRFGASAEVGTLFCLFTAGCETHDPGQRREIQERFEVLEKTGMKQIQHARKLMQRCWDENMPWIALARGDPPLTLLPSLLQHRAFLLFSHQRSHSSSRLAARPSPPPLPSSFHPSLSRPRDILTVLSLDAHKYAIRSRQTPRATEKAKDGQEEEELRQLRKTPVEKFTDLKSIEKTIAALEAAQERAQEEIAARAVKVDALITRRHHLEQEQQQTSCPCLILSAFTAAAILLFTFIPILFVFYVFQHRFLHRIEARMTPMTDSVTPEGCQGIERASHPDKATPDALEATVSPAPGSRRNSNLMDSRLEDIQVPTLLPQITKKMPGPVTTSAIVKLTEELHLGGPAPLLDGGLDHLQIPTLEPKRFTLTFQKSSSLATIAQVAKTSAFGAEEESVIVPWDGKIRWAIEGPSVFDDEEDELGAFYFRPNLFSRNPFSDIWMFQYGLRYVPAKGDKNVYRTVRIENLPSTLTLKDILPAVSGEIFSARLTDTTPIVGYNTAIVTFVWQSDAIHFAQTSRNGIHLGPTVAKVIPVNTPTYPISAELKRLIFKEGATRCLCVSSLRESLKSEVRRVMEKSPHSAYIERIEDGLVLGETYIRFHSIKVAAAACDQLKNHPCFTECGFRFLKKASDMRTAVSGERTFRTKVQEKRPRIGIWD</sequence>
<dbReference type="Pfam" id="PF11951">
    <property type="entry name" value="Fungal_trans_2"/>
    <property type="match status" value="1"/>
</dbReference>
<feature type="region of interest" description="Disordered" evidence="3">
    <location>
        <begin position="29"/>
        <end position="160"/>
    </location>
</feature>
<dbReference type="PANTHER" id="PTHR37534">
    <property type="entry name" value="TRANSCRIPTIONAL ACTIVATOR PROTEIN UGA3"/>
    <property type="match status" value="1"/>
</dbReference>
<gene>
    <name evidence="5" type="ORF">OAory_01006210</name>
</gene>
<evidence type="ECO:0000313" key="5">
    <source>
        <dbReference type="EMBL" id="OOO12872.1"/>
    </source>
</evidence>
<keyword evidence="4" id="KW-0812">Transmembrane</keyword>
<feature type="region of interest" description="Disordered" evidence="3">
    <location>
        <begin position="896"/>
        <end position="922"/>
    </location>
</feature>
<dbReference type="AlphaFoldDB" id="A0A1S9DUY8"/>
<keyword evidence="4" id="KW-1133">Transmembrane helix</keyword>
<dbReference type="eggNOG" id="ENOG502ST9Y">
    <property type="taxonomic scope" value="Eukaryota"/>
</dbReference>
<evidence type="ECO:0000256" key="1">
    <source>
        <dbReference type="ARBA" id="ARBA00004123"/>
    </source>
</evidence>
<comment type="caution">
    <text evidence="5">The sequence shown here is derived from an EMBL/GenBank/DDBJ whole genome shotgun (WGS) entry which is preliminary data.</text>
</comment>
<feature type="region of interest" description="Disordered" evidence="3">
    <location>
        <begin position="718"/>
        <end position="737"/>
    </location>
</feature>
<evidence type="ECO:0000256" key="3">
    <source>
        <dbReference type="SAM" id="MobiDB-lite"/>
    </source>
</evidence>
<organism evidence="5 6">
    <name type="scientific">Aspergillus oryzae</name>
    <name type="common">Yellow koji mold</name>
    <dbReference type="NCBI Taxonomy" id="5062"/>
    <lineage>
        <taxon>Eukaryota</taxon>
        <taxon>Fungi</taxon>
        <taxon>Dikarya</taxon>
        <taxon>Ascomycota</taxon>
        <taxon>Pezizomycotina</taxon>
        <taxon>Eurotiomycetes</taxon>
        <taxon>Eurotiomycetidae</taxon>
        <taxon>Eurotiales</taxon>
        <taxon>Aspergillaceae</taxon>
        <taxon>Aspergillus</taxon>
        <taxon>Aspergillus subgen. Circumdati</taxon>
    </lineage>
</organism>
<dbReference type="VEuPathDB" id="FungiDB:AO090005000906"/>
<reference evidence="5 6" key="1">
    <citation type="submission" date="2016-10" db="EMBL/GenBank/DDBJ databases">
        <title>Genome sequencing of Aspergillus oryzae BCC7051.</title>
        <authorList>
            <person name="Thammarongtham C."/>
            <person name="Vorapreeda T."/>
            <person name="Nookaew I."/>
            <person name="Srisuk T."/>
            <person name="Land M."/>
            <person name="Jeennor S."/>
            <person name="Laoteng K."/>
        </authorList>
    </citation>
    <scope>NUCLEOTIDE SEQUENCE [LARGE SCALE GENOMIC DNA]</scope>
    <source>
        <strain evidence="5 6">BCC7051</strain>
    </source>
</reference>
<protein>
    <submittedName>
        <fullName evidence="5">Uncharacterized protein</fullName>
    </submittedName>
</protein>
<dbReference type="GO" id="GO:0003700">
    <property type="term" value="F:DNA-binding transcription factor activity"/>
    <property type="evidence" value="ECO:0007669"/>
    <property type="project" value="TreeGrafter"/>
</dbReference>
<dbReference type="GO" id="GO:0005634">
    <property type="term" value="C:nucleus"/>
    <property type="evidence" value="ECO:0007669"/>
    <property type="project" value="UniProtKB-SubCell"/>
</dbReference>
<keyword evidence="2" id="KW-0539">Nucleus</keyword>
<keyword evidence="4" id="KW-0472">Membrane</keyword>
<dbReference type="EMBL" id="MKZY01000002">
    <property type="protein sequence ID" value="OOO12872.1"/>
    <property type="molecule type" value="Genomic_DNA"/>
</dbReference>
<comment type="subcellular location">
    <subcellularLocation>
        <location evidence="1">Nucleus</location>
    </subcellularLocation>
</comment>